<dbReference type="Proteomes" id="UP000711178">
    <property type="component" value="Unassembled WGS sequence"/>
</dbReference>
<dbReference type="EMBL" id="JAHDTB010000018">
    <property type="protein sequence ID" value="MBW8289465.1"/>
    <property type="molecule type" value="Genomic_DNA"/>
</dbReference>
<gene>
    <name evidence="1" type="ORF">KIF53_17665</name>
</gene>
<proteinExistence type="predicted"/>
<dbReference type="GeneID" id="89686261"/>
<accession>A0ABS7FJ03</accession>
<evidence type="ECO:0000313" key="2">
    <source>
        <dbReference type="Proteomes" id="UP000711178"/>
    </source>
</evidence>
<protein>
    <submittedName>
        <fullName evidence="1">Uncharacterized protein</fullName>
    </submittedName>
</protein>
<keyword evidence="2" id="KW-1185">Reference proteome</keyword>
<comment type="caution">
    <text evidence="1">The sequence shown here is derived from an EMBL/GenBank/DDBJ whole genome shotgun (WGS) entry which is preliminary data.</text>
</comment>
<evidence type="ECO:0000313" key="1">
    <source>
        <dbReference type="EMBL" id="MBW8289465.1"/>
    </source>
</evidence>
<sequence>MDSDGGAAANDGRASGRLAELQRRLGCHSMPERSPAAHADRRAAPQSLQTVLLTGGAAGFSLLAAALCGPLDLPFAAAAAAAAYCAWQSHQDDRRRRLDAWESEQARLRFAREESAYDQLRTLRKSQVLRAYASLRAQARKPIRRGRRSGMVVEDELSQTDLQQFFKSLNSAAHDPDGRAVYIPPATPRAGARDGGLEDEEIARLFGVGGNQLFISEQGASE</sequence>
<organism evidence="1 2">
    <name type="scientific">Chromobacterium subtsugae</name>
    <dbReference type="NCBI Taxonomy" id="251747"/>
    <lineage>
        <taxon>Bacteria</taxon>
        <taxon>Pseudomonadati</taxon>
        <taxon>Pseudomonadota</taxon>
        <taxon>Betaproteobacteria</taxon>
        <taxon>Neisseriales</taxon>
        <taxon>Chromobacteriaceae</taxon>
        <taxon>Chromobacterium</taxon>
    </lineage>
</organism>
<name>A0ABS7FJ03_9NEIS</name>
<reference evidence="1 2" key="1">
    <citation type="submission" date="2021-05" db="EMBL/GenBank/DDBJ databases">
        <title>Draft Whole Genome Sequencing Of Biosensor Chromobacterium violaceum Strain CV026 Reveals A Regulatory RNA In Chromobacterium violaceum Phenotype Regulatory Network.</title>
        <authorList>
            <person name="Hong K.W."/>
            <person name="Chan K.G."/>
            <person name="Chang C.-Y."/>
        </authorList>
    </citation>
    <scope>NUCLEOTIDE SEQUENCE [LARGE SCALE GENOMIC DNA]</scope>
    <source>
        <strain evidence="1 2">ATCC 31532</strain>
    </source>
</reference>
<dbReference type="RefSeq" id="WP_146008287.1">
    <property type="nucleotide sequence ID" value="NZ_CP142381.1"/>
</dbReference>